<evidence type="ECO:0000313" key="2">
    <source>
        <dbReference type="EMBL" id="OPB47407.1"/>
    </source>
</evidence>
<evidence type="ECO:0000313" key="3">
    <source>
        <dbReference type="Proteomes" id="UP000189738"/>
    </source>
</evidence>
<dbReference type="EMBL" id="CP014339">
    <property type="protein sequence ID" value="AQX52536.1"/>
    <property type="molecule type" value="Genomic_DNA"/>
</dbReference>
<reference evidence="2" key="2">
    <citation type="submission" date="2016-06" db="EMBL/GenBank/DDBJ databases">
        <authorList>
            <person name="Nicholson A.C."/>
        </authorList>
    </citation>
    <scope>NUCLEOTIDE SEQUENCE [LARGE SCALE GENOMIC DNA]</scope>
    <source>
        <strain evidence="2">E6809</strain>
    </source>
</reference>
<evidence type="ECO:0000313" key="1">
    <source>
        <dbReference type="EMBL" id="AQX52536.1"/>
    </source>
</evidence>
<dbReference type="RefSeq" id="WP_078677338.1">
    <property type="nucleotide sequence ID" value="NZ_CP014339.1"/>
</dbReference>
<gene>
    <name evidence="1" type="ORF">AYC66_18440</name>
    <name evidence="2" type="ORF">BAY09_07070</name>
</gene>
<reference evidence="1 3" key="1">
    <citation type="submission" date="2016-02" db="EMBL/GenBank/DDBJ databases">
        <authorList>
            <person name="Nicholson A.C."/>
            <person name="Humrighouse B.W."/>
            <person name="Loparev V."/>
            <person name="Emery B."/>
            <person name="Graziano J."/>
            <person name="McQuiston J.R."/>
        </authorList>
    </citation>
    <scope>NUCLEOTIDE SEQUENCE [LARGE SCALE GENOMIC DNA]</scope>
    <source>
        <strain evidence="1 3">E6809</strain>
    </source>
</reference>
<dbReference type="Proteomes" id="UP000189738">
    <property type="component" value="Chromosome"/>
</dbReference>
<accession>A0A494J1T9</accession>
<dbReference type="AlphaFoldDB" id="A0A494J1T9"/>
<sequence length="361" mass="42503">MPDKRLSRKDMQRNAAREALFQKLQKLLELNFEFMVNLPGVFQALKSGNDNYSLLLDKAALKRLNSYLSANRNQFVTTLLNGIQEEWDFAQGRFWGGMRTKYGKTLDQVKAFEAIKTEAETNSRIKVNSARKFFNEQKGGLTISNRIWLAYDQIPKEMDVMVQNAIKSGQSHDDLARNLQKYLRDPDKLFRKVKNKETGKLEWSKAAKDYHPGQGVYRSSFKNADRLARTEINRAYRYSEWLGYQNNDLIYGFEIRLSNNTENQCETCKKLAGIYPKWFMWTGWHPQCRCSMVPIPMPQEDWKRKMQYRAAGKIKEFKPNFIENLPDNFVNYMVENSERILNAKTLPYWINDNEERLAEYL</sequence>
<evidence type="ECO:0008006" key="4">
    <source>
        <dbReference type="Google" id="ProtNLM"/>
    </source>
</evidence>
<protein>
    <recommendedName>
        <fullName evidence="4">Phage head morphogenesis domain-containing protein</fullName>
    </recommendedName>
</protein>
<proteinExistence type="predicted"/>
<organism evidence="2">
    <name type="scientific">Elizabethkingia anophelis</name>
    <dbReference type="NCBI Taxonomy" id="1117645"/>
    <lineage>
        <taxon>Bacteria</taxon>
        <taxon>Pseudomonadati</taxon>
        <taxon>Bacteroidota</taxon>
        <taxon>Flavobacteriia</taxon>
        <taxon>Flavobacteriales</taxon>
        <taxon>Weeksellaceae</taxon>
        <taxon>Elizabethkingia</taxon>
    </lineage>
</organism>
<dbReference type="EMBL" id="MAHS01000013">
    <property type="protein sequence ID" value="OPB47407.1"/>
    <property type="molecule type" value="Genomic_DNA"/>
</dbReference>
<name>A0A494J1T9_9FLAO</name>